<keyword evidence="1" id="KW-0812">Transmembrane</keyword>
<keyword evidence="3" id="KW-1185">Reference proteome</keyword>
<comment type="caution">
    <text evidence="2">The sequence shown here is derived from an EMBL/GenBank/DDBJ whole genome shotgun (WGS) entry which is preliminary data.</text>
</comment>
<evidence type="ECO:0000313" key="2">
    <source>
        <dbReference type="EMBL" id="KAK6316213.1"/>
    </source>
</evidence>
<evidence type="ECO:0000313" key="3">
    <source>
        <dbReference type="Proteomes" id="UP001356427"/>
    </source>
</evidence>
<keyword evidence="1" id="KW-0472">Membrane</keyword>
<dbReference type="AlphaFoldDB" id="A0AAN8LPL9"/>
<sequence>MYWLKQGDTSGTAGFESLAAYVLLMVGFVTLVPALCRSFTRSPPCGSGIFAHRSCDHFDPTG</sequence>
<evidence type="ECO:0000256" key="1">
    <source>
        <dbReference type="SAM" id="Phobius"/>
    </source>
</evidence>
<dbReference type="EMBL" id="JAGTTL010000011">
    <property type="protein sequence ID" value="KAK6316213.1"/>
    <property type="molecule type" value="Genomic_DNA"/>
</dbReference>
<reference evidence="2 3" key="1">
    <citation type="submission" date="2021-04" db="EMBL/GenBank/DDBJ databases">
        <authorList>
            <person name="De Guttry C."/>
            <person name="Zahm M."/>
            <person name="Klopp C."/>
            <person name="Cabau C."/>
            <person name="Louis A."/>
            <person name="Berthelot C."/>
            <person name="Parey E."/>
            <person name="Roest Crollius H."/>
            <person name="Montfort J."/>
            <person name="Robinson-Rechavi M."/>
            <person name="Bucao C."/>
            <person name="Bouchez O."/>
            <person name="Gislard M."/>
            <person name="Lluch J."/>
            <person name="Milhes M."/>
            <person name="Lampietro C."/>
            <person name="Lopez Roques C."/>
            <person name="Donnadieu C."/>
            <person name="Braasch I."/>
            <person name="Desvignes T."/>
            <person name="Postlethwait J."/>
            <person name="Bobe J."/>
            <person name="Wedekind C."/>
            <person name="Guiguen Y."/>
        </authorList>
    </citation>
    <scope>NUCLEOTIDE SEQUENCE [LARGE SCALE GENOMIC DNA]</scope>
    <source>
        <strain evidence="2">Cs_M1</strain>
        <tissue evidence="2">Blood</tissue>
    </source>
</reference>
<feature type="transmembrane region" description="Helical" evidence="1">
    <location>
        <begin position="18"/>
        <end position="36"/>
    </location>
</feature>
<keyword evidence="1" id="KW-1133">Transmembrane helix</keyword>
<name>A0AAN8LPL9_9TELE</name>
<gene>
    <name evidence="2" type="ORF">J4Q44_G00137370</name>
</gene>
<dbReference type="Proteomes" id="UP001356427">
    <property type="component" value="Unassembled WGS sequence"/>
</dbReference>
<protein>
    <submittedName>
        <fullName evidence="2">Uncharacterized protein</fullName>
    </submittedName>
</protein>
<proteinExistence type="predicted"/>
<accession>A0AAN8LPL9</accession>
<organism evidence="2 3">
    <name type="scientific">Coregonus suidteri</name>
    <dbReference type="NCBI Taxonomy" id="861788"/>
    <lineage>
        <taxon>Eukaryota</taxon>
        <taxon>Metazoa</taxon>
        <taxon>Chordata</taxon>
        <taxon>Craniata</taxon>
        <taxon>Vertebrata</taxon>
        <taxon>Euteleostomi</taxon>
        <taxon>Actinopterygii</taxon>
        <taxon>Neopterygii</taxon>
        <taxon>Teleostei</taxon>
        <taxon>Protacanthopterygii</taxon>
        <taxon>Salmoniformes</taxon>
        <taxon>Salmonidae</taxon>
        <taxon>Coregoninae</taxon>
        <taxon>Coregonus</taxon>
    </lineage>
</organism>